<dbReference type="RefSeq" id="WP_076371978.1">
    <property type="nucleotide sequence ID" value="NZ_FTMG01000003.1"/>
</dbReference>
<dbReference type="EMBL" id="JACHCB010000003">
    <property type="protein sequence ID" value="MBB6108792.1"/>
    <property type="molecule type" value="Genomic_DNA"/>
</dbReference>
<dbReference type="STRING" id="354630.SAMN05421821_10327"/>
<dbReference type="Proteomes" id="UP000541583">
    <property type="component" value="Unassembled WGS sequence"/>
</dbReference>
<dbReference type="PROSITE" id="PS51707">
    <property type="entry name" value="CYTH"/>
    <property type="match status" value="1"/>
</dbReference>
<organism evidence="4 6">
    <name type="scientific">Mucilaginibacter lappiensis</name>
    <dbReference type="NCBI Taxonomy" id="354630"/>
    <lineage>
        <taxon>Bacteria</taxon>
        <taxon>Pseudomonadati</taxon>
        <taxon>Bacteroidota</taxon>
        <taxon>Sphingobacteriia</taxon>
        <taxon>Sphingobacteriales</taxon>
        <taxon>Sphingobacteriaceae</taxon>
        <taxon>Mucilaginibacter</taxon>
    </lineage>
</organism>
<evidence type="ECO:0000256" key="1">
    <source>
        <dbReference type="PIRSR" id="PIRSR016487-1"/>
    </source>
</evidence>
<dbReference type="Proteomes" id="UP000548326">
    <property type="component" value="Unassembled WGS sequence"/>
</dbReference>
<evidence type="ECO:0000313" key="4">
    <source>
        <dbReference type="EMBL" id="MBB6126933.1"/>
    </source>
</evidence>
<comment type="caution">
    <text evidence="4">The sequence shown here is derived from an EMBL/GenBank/DDBJ whole genome shotgun (WGS) entry which is preliminary data.</text>
</comment>
<dbReference type="OrthoDB" id="9805588at2"/>
<feature type="active site" description="Proton acceptor" evidence="1">
    <location>
        <position position="31"/>
    </location>
</feature>
<dbReference type="PANTHER" id="PTHR40114:SF1">
    <property type="entry name" value="SLR0698 PROTEIN"/>
    <property type="match status" value="1"/>
</dbReference>
<feature type="domain" description="CYTH" evidence="2">
    <location>
        <begin position="2"/>
        <end position="149"/>
    </location>
</feature>
<name>A0A1N6UA08_9SPHI</name>
<evidence type="ECO:0000313" key="6">
    <source>
        <dbReference type="Proteomes" id="UP000548326"/>
    </source>
</evidence>
<dbReference type="EMBL" id="JACHCA010000002">
    <property type="protein sequence ID" value="MBB6126933.1"/>
    <property type="molecule type" value="Genomic_DNA"/>
</dbReference>
<evidence type="ECO:0000313" key="3">
    <source>
        <dbReference type="EMBL" id="MBB6108792.1"/>
    </source>
</evidence>
<dbReference type="SMART" id="SM01118">
    <property type="entry name" value="CYTH"/>
    <property type="match status" value="1"/>
</dbReference>
<reference evidence="5 6" key="1">
    <citation type="submission" date="2020-08" db="EMBL/GenBank/DDBJ databases">
        <title>Genomic Encyclopedia of Type Strains, Phase IV (KMG-V): Genome sequencing to study the core and pangenomes of soil and plant-associated prokaryotes.</title>
        <authorList>
            <person name="Whitman W."/>
        </authorList>
    </citation>
    <scope>NUCLEOTIDE SEQUENCE [LARGE SCALE GENOMIC DNA]</scope>
    <source>
        <strain evidence="3 5">ANJLi2</strain>
        <strain evidence="4 6">MP601</strain>
    </source>
</reference>
<gene>
    <name evidence="4" type="ORF">HDF22_001038</name>
    <name evidence="3" type="ORF">HDF23_001535</name>
</gene>
<sequence length="157" mass="18410">MAIEIERKFLVDHEQWHQLSKPAGKHYRQGYILSDDIKTIRVRVTDEHGYITIKGKTKGISRLEYEYIIPVNEGVELLNNFAVSELEKTRYCINYEGKMWEVDEFLGDNQGLLVAEIELEDEAETFKLPSWITVEVTGDKKYYNSALSLNPFMRWTE</sequence>
<dbReference type="Pfam" id="PF01928">
    <property type="entry name" value="CYTH"/>
    <property type="match status" value="1"/>
</dbReference>
<dbReference type="InterPro" id="IPR033469">
    <property type="entry name" value="CYTH-like_dom_sf"/>
</dbReference>
<evidence type="ECO:0000259" key="2">
    <source>
        <dbReference type="PROSITE" id="PS51707"/>
    </source>
</evidence>
<protein>
    <submittedName>
        <fullName evidence="4">CYTH domain-containing protein</fullName>
    </submittedName>
</protein>
<dbReference type="InterPro" id="IPR012042">
    <property type="entry name" value="NeuTTM/CthTTM-like"/>
</dbReference>
<accession>A0A1N6UA08</accession>
<dbReference type="PIRSF" id="PIRSF016487">
    <property type="entry name" value="CYTH_UCP016487"/>
    <property type="match status" value="1"/>
</dbReference>
<dbReference type="InterPro" id="IPR023577">
    <property type="entry name" value="CYTH_domain"/>
</dbReference>
<dbReference type="AlphaFoldDB" id="A0A1N6UA08"/>
<dbReference type="Gene3D" id="2.40.320.10">
    <property type="entry name" value="Hypothetical Protein Pfu-838710-001"/>
    <property type="match status" value="1"/>
</dbReference>
<dbReference type="SUPFAM" id="SSF55154">
    <property type="entry name" value="CYTH-like phosphatases"/>
    <property type="match status" value="1"/>
</dbReference>
<dbReference type="PANTHER" id="PTHR40114">
    <property type="entry name" value="SLR0698 PROTEIN"/>
    <property type="match status" value="1"/>
</dbReference>
<keyword evidence="5" id="KW-1185">Reference proteome</keyword>
<evidence type="ECO:0000313" key="5">
    <source>
        <dbReference type="Proteomes" id="UP000541583"/>
    </source>
</evidence>
<dbReference type="CDD" id="cd07891">
    <property type="entry name" value="CYTH-like_CthTTM-like_1"/>
    <property type="match status" value="1"/>
</dbReference>
<proteinExistence type="predicted"/>